<feature type="domain" description="RNA-binding S4" evidence="2">
    <location>
        <begin position="1"/>
        <end position="63"/>
    </location>
</feature>
<dbReference type="PROSITE" id="PS50889">
    <property type="entry name" value="S4"/>
    <property type="match status" value="1"/>
</dbReference>
<dbReference type="CDD" id="cd00165">
    <property type="entry name" value="S4"/>
    <property type="match status" value="1"/>
</dbReference>
<evidence type="ECO:0000313" key="3">
    <source>
        <dbReference type="EMBL" id="MBM6576380.1"/>
    </source>
</evidence>
<evidence type="ECO:0000259" key="2">
    <source>
        <dbReference type="SMART" id="SM00363"/>
    </source>
</evidence>
<evidence type="ECO:0000313" key="4">
    <source>
        <dbReference type="Proteomes" id="UP000763641"/>
    </source>
</evidence>
<keyword evidence="4" id="KW-1185">Reference proteome</keyword>
<keyword evidence="1" id="KW-0694">RNA-binding</keyword>
<dbReference type="Gene3D" id="3.10.290.10">
    <property type="entry name" value="RNA-binding S4 domain"/>
    <property type="match status" value="1"/>
</dbReference>
<evidence type="ECO:0000256" key="1">
    <source>
        <dbReference type="PROSITE-ProRule" id="PRU00182"/>
    </source>
</evidence>
<sequence>MRLDRFLWWARLAKTRSAAQALAGTGHLRLDGRPIDRAHAAVRVGAILTFAQGARVRVVRVEALPARRGPPAEARGCYADLVTGDNVSQDADGD</sequence>
<dbReference type="InterPro" id="IPR002942">
    <property type="entry name" value="S4_RNA-bd"/>
</dbReference>
<proteinExistence type="predicted"/>
<name>A0ABS2D635_9SPHN</name>
<gene>
    <name evidence="3" type="ORF">ILT43_08340</name>
</gene>
<dbReference type="EMBL" id="JAFEMC010000002">
    <property type="protein sequence ID" value="MBM6576380.1"/>
    <property type="molecule type" value="Genomic_DNA"/>
</dbReference>
<dbReference type="RefSeq" id="WP_204198413.1">
    <property type="nucleotide sequence ID" value="NZ_JAFEMC010000002.1"/>
</dbReference>
<dbReference type="Pfam" id="PF01479">
    <property type="entry name" value="S4"/>
    <property type="match status" value="1"/>
</dbReference>
<dbReference type="SMART" id="SM00363">
    <property type="entry name" value="S4"/>
    <property type="match status" value="1"/>
</dbReference>
<comment type="caution">
    <text evidence="3">The sequence shown here is derived from an EMBL/GenBank/DDBJ whole genome shotgun (WGS) entry which is preliminary data.</text>
</comment>
<dbReference type="Proteomes" id="UP000763641">
    <property type="component" value="Unassembled WGS sequence"/>
</dbReference>
<accession>A0ABS2D635</accession>
<reference evidence="3 4" key="1">
    <citation type="submission" date="2020-12" db="EMBL/GenBank/DDBJ databases">
        <title>Sphingomonas sp.</title>
        <authorList>
            <person name="Kim M.K."/>
        </authorList>
    </citation>
    <scope>NUCLEOTIDE SEQUENCE [LARGE SCALE GENOMIC DNA]</scope>
    <source>
        <strain evidence="3 4">BT552</strain>
    </source>
</reference>
<dbReference type="SUPFAM" id="SSF55174">
    <property type="entry name" value="Alpha-L RNA-binding motif"/>
    <property type="match status" value="1"/>
</dbReference>
<organism evidence="3 4">
    <name type="scientific">Sphingomonas longa</name>
    <dbReference type="NCBI Taxonomy" id="2778730"/>
    <lineage>
        <taxon>Bacteria</taxon>
        <taxon>Pseudomonadati</taxon>
        <taxon>Pseudomonadota</taxon>
        <taxon>Alphaproteobacteria</taxon>
        <taxon>Sphingomonadales</taxon>
        <taxon>Sphingomonadaceae</taxon>
        <taxon>Sphingomonas</taxon>
    </lineage>
</organism>
<protein>
    <recommendedName>
        <fullName evidence="2">RNA-binding S4 domain-containing protein</fullName>
    </recommendedName>
</protein>
<dbReference type="InterPro" id="IPR036986">
    <property type="entry name" value="S4_RNA-bd_sf"/>
</dbReference>